<feature type="transmembrane region" description="Helical" evidence="9">
    <location>
        <begin position="81"/>
        <end position="99"/>
    </location>
</feature>
<dbReference type="OrthoDB" id="9760364at2"/>
<dbReference type="InterPro" id="IPR023214">
    <property type="entry name" value="HAD_sf"/>
</dbReference>
<evidence type="ECO:0000313" key="11">
    <source>
        <dbReference type="EMBL" id="KRM40513.1"/>
    </source>
</evidence>
<evidence type="ECO:0000256" key="7">
    <source>
        <dbReference type="ARBA" id="ARBA00022989"/>
    </source>
</evidence>
<feature type="transmembrane region" description="Helical" evidence="9">
    <location>
        <begin position="814"/>
        <end position="837"/>
    </location>
</feature>
<dbReference type="PRINTS" id="PR00120">
    <property type="entry name" value="HATPASE"/>
</dbReference>
<dbReference type="Pfam" id="PF00122">
    <property type="entry name" value="E1-E2_ATPase"/>
    <property type="match status" value="1"/>
</dbReference>
<comment type="caution">
    <text evidence="11">The sequence shown here is derived from an EMBL/GenBank/DDBJ whole genome shotgun (WGS) entry which is preliminary data.</text>
</comment>
<dbReference type="EMBL" id="AZGI01000015">
    <property type="protein sequence ID" value="KRM40513.1"/>
    <property type="molecule type" value="Genomic_DNA"/>
</dbReference>
<feature type="transmembrane region" description="Helical" evidence="9">
    <location>
        <begin position="704"/>
        <end position="729"/>
    </location>
</feature>
<dbReference type="InterPro" id="IPR036412">
    <property type="entry name" value="HAD-like_sf"/>
</dbReference>
<dbReference type="InterPro" id="IPR004014">
    <property type="entry name" value="ATPase_P-typ_cation-transptr_N"/>
</dbReference>
<evidence type="ECO:0000256" key="6">
    <source>
        <dbReference type="ARBA" id="ARBA00022967"/>
    </source>
</evidence>
<comment type="subcellular location">
    <subcellularLocation>
        <location evidence="1">Membrane</location>
        <topology evidence="1">Multi-pass membrane protein</topology>
    </subcellularLocation>
</comment>
<dbReference type="SUPFAM" id="SSF81660">
    <property type="entry name" value="Metal cation-transporting ATPase, ATP-binding domain N"/>
    <property type="match status" value="1"/>
</dbReference>
<dbReference type="InterPro" id="IPR018303">
    <property type="entry name" value="ATPase_P-typ_P_site"/>
</dbReference>
<keyword evidence="5" id="KW-0067">ATP-binding</keyword>
<name>A0A0R1YDX8_9LACO</name>
<dbReference type="RefSeq" id="WP_025080448.1">
    <property type="nucleotide sequence ID" value="NZ_AZGI01000015.1"/>
</dbReference>
<dbReference type="InterPro" id="IPR008250">
    <property type="entry name" value="ATPase_P-typ_transduc_dom_A_sf"/>
</dbReference>
<feature type="transmembrane region" description="Helical" evidence="9">
    <location>
        <begin position="244"/>
        <end position="263"/>
    </location>
</feature>
<dbReference type="Gene3D" id="3.40.50.1000">
    <property type="entry name" value="HAD superfamily/HAD-like"/>
    <property type="match status" value="1"/>
</dbReference>
<feature type="transmembrane region" description="Helical" evidence="9">
    <location>
        <begin position="269"/>
        <end position="292"/>
    </location>
</feature>
<dbReference type="SUPFAM" id="SSF81665">
    <property type="entry name" value="Calcium ATPase, transmembrane domain M"/>
    <property type="match status" value="1"/>
</dbReference>
<evidence type="ECO:0000259" key="10">
    <source>
        <dbReference type="SMART" id="SM00831"/>
    </source>
</evidence>
<evidence type="ECO:0000313" key="12">
    <source>
        <dbReference type="Proteomes" id="UP000051223"/>
    </source>
</evidence>
<keyword evidence="6" id="KW-1278">Translocase</keyword>
<dbReference type="GO" id="GO:0016020">
    <property type="term" value="C:membrane"/>
    <property type="evidence" value="ECO:0007669"/>
    <property type="project" value="UniProtKB-SubCell"/>
</dbReference>
<dbReference type="FunFam" id="3.40.50.1000:FF:000001">
    <property type="entry name" value="Phospholipid-transporting ATPase IC"/>
    <property type="match status" value="1"/>
</dbReference>
<dbReference type="InterPro" id="IPR023298">
    <property type="entry name" value="ATPase_P-typ_TM_dom_sf"/>
</dbReference>
<dbReference type="Pfam" id="PF13246">
    <property type="entry name" value="Cation_ATPase"/>
    <property type="match status" value="1"/>
</dbReference>
<keyword evidence="4" id="KW-0547">Nucleotide-binding</keyword>
<keyword evidence="12" id="KW-1185">Reference proteome</keyword>
<dbReference type="Pfam" id="PF00689">
    <property type="entry name" value="Cation_ATPase_C"/>
    <property type="match status" value="1"/>
</dbReference>
<reference evidence="11 12" key="1">
    <citation type="journal article" date="2015" name="Genome Announc.">
        <title>Expanding the biotechnology potential of lactobacilli through comparative genomics of 213 strains and associated genera.</title>
        <authorList>
            <person name="Sun Z."/>
            <person name="Harris H.M."/>
            <person name="McCann A."/>
            <person name="Guo C."/>
            <person name="Argimon S."/>
            <person name="Zhang W."/>
            <person name="Yang X."/>
            <person name="Jeffery I.B."/>
            <person name="Cooney J.C."/>
            <person name="Kagawa T.F."/>
            <person name="Liu W."/>
            <person name="Song Y."/>
            <person name="Salvetti E."/>
            <person name="Wrobel A."/>
            <person name="Rasinkangas P."/>
            <person name="Parkhill J."/>
            <person name="Rea M.C."/>
            <person name="O'Sullivan O."/>
            <person name="Ritari J."/>
            <person name="Douillard F.P."/>
            <person name="Paul Ross R."/>
            <person name="Yang R."/>
            <person name="Briner A.E."/>
            <person name="Felis G.E."/>
            <person name="de Vos W.M."/>
            <person name="Barrangou R."/>
            <person name="Klaenhammer T.R."/>
            <person name="Caufield P.W."/>
            <person name="Cui Y."/>
            <person name="Zhang H."/>
            <person name="O'Toole P.W."/>
        </authorList>
    </citation>
    <scope>NUCLEOTIDE SEQUENCE [LARGE SCALE GENOMIC DNA]</scope>
    <source>
        <strain evidence="11 12">DSM 5661</strain>
    </source>
</reference>
<dbReference type="PROSITE" id="PS00154">
    <property type="entry name" value="ATPASE_E1_E2"/>
    <property type="match status" value="1"/>
</dbReference>
<dbReference type="SUPFAM" id="SSF56784">
    <property type="entry name" value="HAD-like"/>
    <property type="match status" value="1"/>
</dbReference>
<evidence type="ECO:0000256" key="2">
    <source>
        <dbReference type="ARBA" id="ARBA00005675"/>
    </source>
</evidence>
<dbReference type="SUPFAM" id="SSF81653">
    <property type="entry name" value="Calcium ATPase, transduction domain A"/>
    <property type="match status" value="1"/>
</dbReference>
<dbReference type="PRINTS" id="PR00119">
    <property type="entry name" value="CATATPASE"/>
</dbReference>
<dbReference type="eggNOG" id="COG0474">
    <property type="taxonomic scope" value="Bacteria"/>
</dbReference>
<feature type="transmembrane region" description="Helical" evidence="9">
    <location>
        <begin position="59"/>
        <end position="75"/>
    </location>
</feature>
<organism evidence="11 12">
    <name type="scientific">Lactobacillus hamsteri DSM 5661 = JCM 6256</name>
    <dbReference type="NCBI Taxonomy" id="1423754"/>
    <lineage>
        <taxon>Bacteria</taxon>
        <taxon>Bacillati</taxon>
        <taxon>Bacillota</taxon>
        <taxon>Bacilli</taxon>
        <taxon>Lactobacillales</taxon>
        <taxon>Lactobacillaceae</taxon>
        <taxon>Lactobacillus</taxon>
    </lineage>
</organism>
<dbReference type="SFLD" id="SFLDF00027">
    <property type="entry name" value="p-type_atpase"/>
    <property type="match status" value="1"/>
</dbReference>
<dbReference type="CDD" id="cd02089">
    <property type="entry name" value="P-type_ATPase_Ca_prok"/>
    <property type="match status" value="1"/>
</dbReference>
<dbReference type="GO" id="GO:0005524">
    <property type="term" value="F:ATP binding"/>
    <property type="evidence" value="ECO:0007669"/>
    <property type="project" value="UniProtKB-KW"/>
</dbReference>
<dbReference type="STRING" id="1423754.FC39_GL000536"/>
<evidence type="ECO:0000256" key="4">
    <source>
        <dbReference type="ARBA" id="ARBA00022741"/>
    </source>
</evidence>
<keyword evidence="3 9" id="KW-0812">Transmembrane</keyword>
<dbReference type="SFLD" id="SFLDS00003">
    <property type="entry name" value="Haloacid_Dehalogenase"/>
    <property type="match status" value="1"/>
</dbReference>
<dbReference type="AlphaFoldDB" id="A0A0R1YDX8"/>
<dbReference type="Gene3D" id="2.70.150.10">
    <property type="entry name" value="Calcium-transporting ATPase, cytoplasmic transduction domain A"/>
    <property type="match status" value="1"/>
</dbReference>
<comment type="similarity">
    <text evidence="2">Belongs to the cation transport ATPase (P-type) (TC 3.A.3) family. Type IIA subfamily.</text>
</comment>
<sequence length="875" mass="95094">MKKYYLQSKAEVLKEFKTDSNGLSTKQAQENLAKYGKNALIEGKKKTAFQVFLEQFKDLMVIILIIAAVISAFTGDLESTLVIIAVLILNAILGTVQHIKAEKSLESLKSLSSPSAKVLRNGEKIEIDSKDVVPGDIMLLEAGDMVTADGRILDNFSLQVNESSLTGESTNIDKADVDFDHEIPLGDRLNMVYSSSLVTYGRANVLVTGTGMNTEIGKIASLMNETKERRTPLQVSLDKFSSKLATAILIICAIVLGLQIWRGQPIMDALLFAVALAVAAIPEALSSIVTIVQAMGTQKMAKENAIIKNLAAVESLGSVSVICSDKTGTLTQNKMTVEDIYIGDEVLKPEQLDLGNQLHRYLLYDAVLNNDSSLKNGKGIGDPTEYALLEMYRKVPGINLGENKQLGLSENDLRGLLTRKQEIPFDSDRKLMSTKHLIHNVPTVFVKGAIDVLLDRCINIRIGDEVRPITADDKKKILAQNNRFSENGLRVLTFAYKENDEDLTTENENGFTFIGLVSEMDPPREESIEAVARAKKAGIRTVMITGDHKVTAVAIAKKIGIFNDGDMAVTGLELDKMSDEELKQNIEKISVYARVSPENKIRIVNAWQGKDHIVSMTGDGVNDAPALKKADIGVAMGITGTEVSKDAASMILADDNFATIIKAVANGRTVFENIKNAIMYLLSGNLSAIITVLFASIGGFSVPFIAVQLLFINLITDSLPALAIGMEPGSPDILDRKPRDPKVGILEKSFVTKITLQGAIISVGVITAFMIGRQTSPAVACTMAFATLTFARLLHGFNCRSQHSIFKIGFKNNWYSLAAFAVGTVLLAIILFVPALHGVFAVTPLTTNQLLWIIGLALAPTIIIQIVKVANEQRK</sequence>
<dbReference type="InterPro" id="IPR023299">
    <property type="entry name" value="ATPase_P-typ_cyto_dom_N"/>
</dbReference>
<evidence type="ECO:0000256" key="8">
    <source>
        <dbReference type="ARBA" id="ARBA00023136"/>
    </source>
</evidence>
<dbReference type="PATRIC" id="fig|1423754.3.peg.556"/>
<feature type="transmembrane region" description="Helical" evidence="9">
    <location>
        <begin position="777"/>
        <end position="794"/>
    </location>
</feature>
<dbReference type="SMART" id="SM00831">
    <property type="entry name" value="Cation_ATPase_N"/>
    <property type="match status" value="1"/>
</dbReference>
<feature type="domain" description="Cation-transporting P-type ATPase N-terminal" evidence="10">
    <location>
        <begin position="3"/>
        <end position="76"/>
    </location>
</feature>
<dbReference type="Gene3D" id="1.20.1110.10">
    <property type="entry name" value="Calcium-transporting ATPase, transmembrane domain"/>
    <property type="match status" value="1"/>
</dbReference>
<dbReference type="InterPro" id="IPR044492">
    <property type="entry name" value="P_typ_ATPase_HD_dom"/>
</dbReference>
<dbReference type="InterPro" id="IPR006068">
    <property type="entry name" value="ATPase_P-typ_cation-transptr_C"/>
</dbReference>
<feature type="transmembrane region" description="Helical" evidence="9">
    <location>
        <begin position="750"/>
        <end position="771"/>
    </location>
</feature>
<accession>A0A0R1YDX8</accession>
<dbReference type="PANTHER" id="PTHR42861">
    <property type="entry name" value="CALCIUM-TRANSPORTING ATPASE"/>
    <property type="match status" value="1"/>
</dbReference>
<feature type="transmembrane region" description="Helical" evidence="9">
    <location>
        <begin position="849"/>
        <end position="870"/>
    </location>
</feature>
<feature type="transmembrane region" description="Helical" evidence="9">
    <location>
        <begin position="677"/>
        <end position="698"/>
    </location>
</feature>
<protein>
    <submittedName>
        <fullName evidence="11">Cation-transporting ATPase, P-type</fullName>
    </submittedName>
</protein>
<dbReference type="Gene3D" id="3.40.1110.10">
    <property type="entry name" value="Calcium-transporting ATPase, cytoplasmic domain N"/>
    <property type="match status" value="1"/>
</dbReference>
<dbReference type="InterPro" id="IPR059000">
    <property type="entry name" value="ATPase_P-type_domA"/>
</dbReference>
<keyword evidence="7 9" id="KW-1133">Transmembrane helix</keyword>
<dbReference type="InterPro" id="IPR001757">
    <property type="entry name" value="P_typ_ATPase"/>
</dbReference>
<dbReference type="GO" id="GO:0016887">
    <property type="term" value="F:ATP hydrolysis activity"/>
    <property type="evidence" value="ECO:0007669"/>
    <property type="project" value="InterPro"/>
</dbReference>
<keyword evidence="8 9" id="KW-0472">Membrane</keyword>
<evidence type="ECO:0000256" key="1">
    <source>
        <dbReference type="ARBA" id="ARBA00004141"/>
    </source>
</evidence>
<dbReference type="Proteomes" id="UP000051223">
    <property type="component" value="Unassembled WGS sequence"/>
</dbReference>
<dbReference type="SFLD" id="SFLDG00002">
    <property type="entry name" value="C1.7:_P-type_atpase_like"/>
    <property type="match status" value="1"/>
</dbReference>
<proteinExistence type="inferred from homology"/>
<evidence type="ECO:0000256" key="5">
    <source>
        <dbReference type="ARBA" id="ARBA00022840"/>
    </source>
</evidence>
<dbReference type="NCBIfam" id="TIGR01494">
    <property type="entry name" value="ATPase_P-type"/>
    <property type="match status" value="2"/>
</dbReference>
<evidence type="ECO:0000256" key="3">
    <source>
        <dbReference type="ARBA" id="ARBA00022692"/>
    </source>
</evidence>
<gene>
    <name evidence="11" type="ORF">FC39_GL000536</name>
</gene>
<dbReference type="Pfam" id="PF00690">
    <property type="entry name" value="Cation_ATPase_N"/>
    <property type="match status" value="1"/>
</dbReference>
<dbReference type="FunFam" id="3.40.50.1000:FF:000028">
    <property type="entry name" value="Calcium-transporting P-type ATPase, putative"/>
    <property type="match status" value="1"/>
</dbReference>
<evidence type="ECO:0000256" key="9">
    <source>
        <dbReference type="SAM" id="Phobius"/>
    </source>
</evidence>